<gene>
    <name evidence="2" type="ORF">P174DRAFT_175229</name>
</gene>
<feature type="transmembrane region" description="Helical" evidence="1">
    <location>
        <begin position="47"/>
        <end position="63"/>
    </location>
</feature>
<dbReference type="RefSeq" id="XP_024682765.1">
    <property type="nucleotide sequence ID" value="XM_024821234.1"/>
</dbReference>
<reference evidence="3" key="1">
    <citation type="journal article" date="2018" name="Proc. Natl. Acad. Sci. U.S.A.">
        <title>Linking secondary metabolites to gene clusters through genome sequencing of six diverse Aspergillus species.</title>
        <authorList>
            <person name="Kaerboelling I."/>
            <person name="Vesth T.C."/>
            <person name="Frisvad J.C."/>
            <person name="Nybo J.L."/>
            <person name="Theobald S."/>
            <person name="Kuo A."/>
            <person name="Bowyer P."/>
            <person name="Matsuda Y."/>
            <person name="Mondo S."/>
            <person name="Lyhne E.K."/>
            <person name="Kogle M.E."/>
            <person name="Clum A."/>
            <person name="Lipzen A."/>
            <person name="Salamov A."/>
            <person name="Ngan C.Y."/>
            <person name="Daum C."/>
            <person name="Chiniquy J."/>
            <person name="Barry K."/>
            <person name="LaButti K."/>
            <person name="Haridas S."/>
            <person name="Simmons B.A."/>
            <person name="Magnuson J.K."/>
            <person name="Mortensen U.H."/>
            <person name="Larsen T.O."/>
            <person name="Grigoriev I.V."/>
            <person name="Baker S.E."/>
            <person name="Andersen M.R."/>
        </authorList>
    </citation>
    <scope>NUCLEOTIDE SEQUENCE [LARGE SCALE GENOMIC DNA]</scope>
    <source>
        <strain evidence="3">IBT 16806</strain>
    </source>
</reference>
<dbReference type="Proteomes" id="UP000234474">
    <property type="component" value="Unassembled WGS sequence"/>
</dbReference>
<organism evidence="2 3">
    <name type="scientific">Aspergillus novofumigatus (strain IBT 16806)</name>
    <dbReference type="NCBI Taxonomy" id="1392255"/>
    <lineage>
        <taxon>Eukaryota</taxon>
        <taxon>Fungi</taxon>
        <taxon>Dikarya</taxon>
        <taxon>Ascomycota</taxon>
        <taxon>Pezizomycotina</taxon>
        <taxon>Eurotiomycetes</taxon>
        <taxon>Eurotiomycetidae</taxon>
        <taxon>Eurotiales</taxon>
        <taxon>Aspergillaceae</taxon>
        <taxon>Aspergillus</taxon>
        <taxon>Aspergillus subgen. Fumigati</taxon>
    </lineage>
</organism>
<keyword evidence="3" id="KW-1185">Reference proteome</keyword>
<accession>A0A2I1C969</accession>
<comment type="caution">
    <text evidence="2">The sequence shown here is derived from an EMBL/GenBank/DDBJ whole genome shotgun (WGS) entry which is preliminary data.</text>
</comment>
<evidence type="ECO:0000313" key="3">
    <source>
        <dbReference type="Proteomes" id="UP000234474"/>
    </source>
</evidence>
<keyword evidence="1" id="KW-0472">Membrane</keyword>
<proteinExistence type="predicted"/>
<dbReference type="EMBL" id="MSZS01000004">
    <property type="protein sequence ID" value="PKX94170.1"/>
    <property type="molecule type" value="Genomic_DNA"/>
</dbReference>
<protein>
    <submittedName>
        <fullName evidence="2">Uncharacterized protein</fullName>
    </submittedName>
</protein>
<evidence type="ECO:0000313" key="2">
    <source>
        <dbReference type="EMBL" id="PKX94170.1"/>
    </source>
</evidence>
<dbReference type="GeneID" id="36528560"/>
<keyword evidence="1" id="KW-1133">Transmembrane helix</keyword>
<name>A0A2I1C969_ASPN1</name>
<keyword evidence="1" id="KW-0812">Transmembrane</keyword>
<sequence>MVEYLSSLPKIITSHLFFFFFPCSHLISLLAFSSIALLLVSRSQRSCFPFFSLCFAFPFWRFYSSLSFVSFPFSRQSLVFVKPGSYTFFLPPHLKTCWG</sequence>
<dbReference type="VEuPathDB" id="FungiDB:P174DRAFT_175229"/>
<evidence type="ECO:0000256" key="1">
    <source>
        <dbReference type="SAM" id="Phobius"/>
    </source>
</evidence>
<feature type="transmembrane region" description="Helical" evidence="1">
    <location>
        <begin position="16"/>
        <end position="40"/>
    </location>
</feature>
<dbReference type="AlphaFoldDB" id="A0A2I1C969"/>